<dbReference type="RefSeq" id="WP_187012823.1">
    <property type="nucleotide sequence ID" value="NZ_JACRWG010000056.1"/>
</dbReference>
<organism evidence="1 2">
    <name type="scientific">Catenibacterium faecis</name>
    <dbReference type="NCBI Taxonomy" id="2764323"/>
    <lineage>
        <taxon>Bacteria</taxon>
        <taxon>Bacillati</taxon>
        <taxon>Bacillota</taxon>
        <taxon>Erysipelotrichia</taxon>
        <taxon>Erysipelotrichales</taxon>
        <taxon>Coprobacillaceae</taxon>
        <taxon>Catenibacterium</taxon>
    </lineage>
</organism>
<accession>A0ABR7KD83</accession>
<dbReference type="Proteomes" id="UP000603474">
    <property type="component" value="Unassembled WGS sequence"/>
</dbReference>
<dbReference type="EMBL" id="JACRWG010000056">
    <property type="protein sequence ID" value="MBC6010687.1"/>
    <property type="molecule type" value="Genomic_DNA"/>
</dbReference>
<evidence type="ECO:0000313" key="2">
    <source>
        <dbReference type="Proteomes" id="UP000603474"/>
    </source>
</evidence>
<sequence length="144" mass="16312">MKVKVIDFDDNFAVCNYIDLDGHNSYGYLHSEEINDLMLPITEKVKIGDEFEATELGERKGDMYLTVKHMNDQTFENRVQDLNKFDSVKVKIVKTTHRGAIADIHGIPGLVTGNFEIGDTILATISKIINEKHLILLNLDSVIY</sequence>
<comment type="caution">
    <text evidence="1">The sequence shown here is derived from an EMBL/GenBank/DDBJ whole genome shotgun (WGS) entry which is preliminary data.</text>
</comment>
<protein>
    <submittedName>
        <fullName evidence="1">Uncharacterized protein</fullName>
    </submittedName>
</protein>
<reference evidence="1 2" key="1">
    <citation type="submission" date="2020-08" db="EMBL/GenBank/DDBJ databases">
        <authorList>
            <person name="Liu C."/>
            <person name="Sun Q."/>
        </authorList>
    </citation>
    <scope>NUCLEOTIDE SEQUENCE [LARGE SCALE GENOMIC DNA]</scope>
    <source>
        <strain evidence="1 2">NSJ-22</strain>
    </source>
</reference>
<proteinExistence type="predicted"/>
<evidence type="ECO:0000313" key="1">
    <source>
        <dbReference type="EMBL" id="MBC6010687.1"/>
    </source>
</evidence>
<gene>
    <name evidence="1" type="ORF">H8909_10665</name>
</gene>
<name>A0ABR7KD83_9FIRM</name>
<keyword evidence="2" id="KW-1185">Reference proteome</keyword>